<dbReference type="Pfam" id="PF14689">
    <property type="entry name" value="SPOB_a"/>
    <property type="match status" value="1"/>
</dbReference>
<feature type="domain" description="SpoOB alpha-helical" evidence="4">
    <location>
        <begin position="26"/>
        <end position="81"/>
    </location>
</feature>
<comment type="caution">
    <text evidence="5">The sequence shown here is derived from an EMBL/GenBank/DDBJ whole genome shotgun (WGS) entry which is preliminary data.</text>
</comment>
<gene>
    <name evidence="5" type="ORF">Pmgp_00738</name>
</gene>
<dbReference type="Gene3D" id="1.10.287.130">
    <property type="match status" value="1"/>
</dbReference>
<dbReference type="Proteomes" id="UP000297597">
    <property type="component" value="Unassembled WGS sequence"/>
</dbReference>
<keyword evidence="2" id="KW-0808">Transferase</keyword>
<dbReference type="InterPro" id="IPR016120">
    <property type="entry name" value="Sig_transdc_His_kin_SpoOB"/>
</dbReference>
<protein>
    <recommendedName>
        <fullName evidence="4">SpoOB alpha-helical domain-containing protein</fullName>
    </recommendedName>
</protein>
<dbReference type="InterPro" id="IPR039506">
    <property type="entry name" value="SPOB_a"/>
</dbReference>
<name>A0A4Y7RV81_9FIRM</name>
<keyword evidence="3" id="KW-0418">Kinase</keyword>
<dbReference type="SUPFAM" id="SSF55890">
    <property type="entry name" value="Sporulation response regulatory protein Spo0B"/>
    <property type="match status" value="1"/>
</dbReference>
<reference evidence="5 6" key="1">
    <citation type="journal article" date="2018" name="Environ. Microbiol.">
        <title>Novel energy conservation strategies and behaviour of Pelotomaculum schinkii driving syntrophic propionate catabolism.</title>
        <authorList>
            <person name="Hidalgo-Ahumada C.A.P."/>
            <person name="Nobu M.K."/>
            <person name="Narihiro T."/>
            <person name="Tamaki H."/>
            <person name="Liu W.T."/>
            <person name="Kamagata Y."/>
            <person name="Stams A.J.M."/>
            <person name="Imachi H."/>
            <person name="Sousa D.Z."/>
        </authorList>
    </citation>
    <scope>NUCLEOTIDE SEQUENCE [LARGE SCALE GENOMIC DNA]</scope>
    <source>
        <strain evidence="5 6">MGP</strain>
    </source>
</reference>
<dbReference type="GO" id="GO:0000155">
    <property type="term" value="F:phosphorelay sensor kinase activity"/>
    <property type="evidence" value="ECO:0007669"/>
    <property type="project" value="InterPro"/>
</dbReference>
<evidence type="ECO:0000256" key="1">
    <source>
        <dbReference type="ARBA" id="ARBA00022553"/>
    </source>
</evidence>
<proteinExistence type="predicted"/>
<evidence type="ECO:0000256" key="3">
    <source>
        <dbReference type="ARBA" id="ARBA00022777"/>
    </source>
</evidence>
<keyword evidence="1" id="KW-0597">Phosphoprotein</keyword>
<sequence>MSFKGIKVCFVECLEATGKREVIDSMDLEKLLEVIQVQRHDFLNHIQVISGFLQLNKFEQAHEYIKEVSREMAVLSKTSRIKNPEVTAALLTGLNEASKYQIMIDVAVDSSLADCTVPGSVLGVALENCFNSFFEVMSSPDIKDKIIEVLFAQSDNKYTCRFFSQFPQISDQSRFEQSLAQAGELLARFGGQAKVTFKDGGVEIFFILPSRETKIG</sequence>
<organism evidence="5 6">
    <name type="scientific">Pelotomaculum propionicicum</name>
    <dbReference type="NCBI Taxonomy" id="258475"/>
    <lineage>
        <taxon>Bacteria</taxon>
        <taxon>Bacillati</taxon>
        <taxon>Bacillota</taxon>
        <taxon>Clostridia</taxon>
        <taxon>Eubacteriales</taxon>
        <taxon>Desulfotomaculaceae</taxon>
        <taxon>Pelotomaculum</taxon>
    </lineage>
</organism>
<accession>A0A4Y7RV81</accession>
<evidence type="ECO:0000256" key="2">
    <source>
        <dbReference type="ARBA" id="ARBA00022679"/>
    </source>
</evidence>
<evidence type="ECO:0000313" key="6">
    <source>
        <dbReference type="Proteomes" id="UP000297597"/>
    </source>
</evidence>
<evidence type="ECO:0000313" key="5">
    <source>
        <dbReference type="EMBL" id="TEB12763.1"/>
    </source>
</evidence>
<dbReference type="EMBL" id="QFFZ01000005">
    <property type="protein sequence ID" value="TEB12763.1"/>
    <property type="molecule type" value="Genomic_DNA"/>
</dbReference>
<keyword evidence="6" id="KW-1185">Reference proteome</keyword>
<evidence type="ECO:0000259" key="4">
    <source>
        <dbReference type="Pfam" id="PF14689"/>
    </source>
</evidence>
<dbReference type="AlphaFoldDB" id="A0A4Y7RV81"/>